<dbReference type="SUPFAM" id="SSF46689">
    <property type="entry name" value="Homeodomain-like"/>
    <property type="match status" value="1"/>
</dbReference>
<reference evidence="5 6" key="1">
    <citation type="submission" date="2017-05" db="EMBL/GenBank/DDBJ databases">
        <title>Genome Analysis of Maritalea myrionectae HL2708#5.</title>
        <authorList>
            <consortium name="Cotde Inc.-PKNU"/>
            <person name="Jang D."/>
            <person name="Oh H.-M."/>
        </authorList>
    </citation>
    <scope>NUCLEOTIDE SEQUENCE [LARGE SCALE GENOMIC DNA]</scope>
    <source>
        <strain evidence="5 6">HL2708#5</strain>
    </source>
</reference>
<dbReference type="PANTHER" id="PTHR46796">
    <property type="entry name" value="HTH-TYPE TRANSCRIPTIONAL ACTIVATOR RHAS-RELATED"/>
    <property type="match status" value="1"/>
</dbReference>
<evidence type="ECO:0000313" key="6">
    <source>
        <dbReference type="Proteomes" id="UP000258927"/>
    </source>
</evidence>
<dbReference type="KEGG" id="mmyr:MXMO3_01188"/>
<sequence length="270" mass="30386">MEKSDPQLGPARGLIAKRLSMAEFDLTRIVPSDGAARWIENYWVIEWDRGEKPVYRQENLPHPSAHFVLDPQAGSGLFGVQTHRFFYELVGKGRVIGAKFRPGHLFPVWQRSLSELTDQRETDLAALGLDLKELQAHFIALDDPADMAEILDRHIAALSAPDDPKAVQAHDLVHMIEGDQNLSRVSTLAERSGLNARQLQRLFAQYVGVSPKWVIERYRMIEAVEAINRGEERSLTALAHRLGYFDQAHFSKAFSSLIGRTPQQLLAQSA</sequence>
<dbReference type="GO" id="GO:0003700">
    <property type="term" value="F:DNA-binding transcription factor activity"/>
    <property type="evidence" value="ECO:0007669"/>
    <property type="project" value="InterPro"/>
</dbReference>
<dbReference type="PANTHER" id="PTHR46796:SF13">
    <property type="entry name" value="HTH-TYPE TRANSCRIPTIONAL ACTIVATOR RHAS"/>
    <property type="match status" value="1"/>
</dbReference>
<dbReference type="InterPro" id="IPR018062">
    <property type="entry name" value="HTH_AraC-typ_CS"/>
</dbReference>
<name>A0A2R4MCW5_9HYPH</name>
<dbReference type="InterPro" id="IPR009057">
    <property type="entry name" value="Homeodomain-like_sf"/>
</dbReference>
<organism evidence="5 6">
    <name type="scientific">Maritalea myrionectae</name>
    <dbReference type="NCBI Taxonomy" id="454601"/>
    <lineage>
        <taxon>Bacteria</taxon>
        <taxon>Pseudomonadati</taxon>
        <taxon>Pseudomonadota</taxon>
        <taxon>Alphaproteobacteria</taxon>
        <taxon>Hyphomicrobiales</taxon>
        <taxon>Devosiaceae</taxon>
        <taxon>Maritalea</taxon>
    </lineage>
</organism>
<keyword evidence="6" id="KW-1185">Reference proteome</keyword>
<evidence type="ECO:0000256" key="2">
    <source>
        <dbReference type="ARBA" id="ARBA00023125"/>
    </source>
</evidence>
<dbReference type="Pfam" id="PF20240">
    <property type="entry name" value="DUF6597"/>
    <property type="match status" value="1"/>
</dbReference>
<evidence type="ECO:0000313" key="5">
    <source>
        <dbReference type="EMBL" id="AVX03719.1"/>
    </source>
</evidence>
<keyword evidence="2" id="KW-0238">DNA-binding</keyword>
<dbReference type="Gene3D" id="1.10.10.60">
    <property type="entry name" value="Homeodomain-like"/>
    <property type="match status" value="1"/>
</dbReference>
<dbReference type="STRING" id="1122213.GCA_000423365_01608"/>
<feature type="domain" description="HTH araC/xylS-type" evidence="4">
    <location>
        <begin position="170"/>
        <end position="268"/>
    </location>
</feature>
<dbReference type="GO" id="GO:0043565">
    <property type="term" value="F:sequence-specific DNA binding"/>
    <property type="evidence" value="ECO:0007669"/>
    <property type="project" value="InterPro"/>
</dbReference>
<evidence type="ECO:0000256" key="1">
    <source>
        <dbReference type="ARBA" id="ARBA00023015"/>
    </source>
</evidence>
<dbReference type="InterPro" id="IPR018060">
    <property type="entry name" value="HTH_AraC"/>
</dbReference>
<evidence type="ECO:0000259" key="4">
    <source>
        <dbReference type="PROSITE" id="PS01124"/>
    </source>
</evidence>
<evidence type="ECO:0000256" key="3">
    <source>
        <dbReference type="ARBA" id="ARBA00023163"/>
    </source>
</evidence>
<dbReference type="SMART" id="SM00342">
    <property type="entry name" value="HTH_ARAC"/>
    <property type="match status" value="1"/>
</dbReference>
<accession>A0A2R4MCW5</accession>
<dbReference type="PROSITE" id="PS01124">
    <property type="entry name" value="HTH_ARAC_FAMILY_2"/>
    <property type="match status" value="1"/>
</dbReference>
<gene>
    <name evidence="5" type="ORF">MXMO3_01188</name>
</gene>
<dbReference type="RefSeq" id="WP_117395266.1">
    <property type="nucleotide sequence ID" value="NZ_CP021330.1"/>
</dbReference>
<keyword evidence="1" id="KW-0805">Transcription regulation</keyword>
<dbReference type="PROSITE" id="PS00041">
    <property type="entry name" value="HTH_ARAC_FAMILY_1"/>
    <property type="match status" value="1"/>
</dbReference>
<dbReference type="Pfam" id="PF12833">
    <property type="entry name" value="HTH_18"/>
    <property type="match status" value="1"/>
</dbReference>
<dbReference type="AlphaFoldDB" id="A0A2R4MCW5"/>
<dbReference type="Proteomes" id="UP000258927">
    <property type="component" value="Chromosome"/>
</dbReference>
<protein>
    <recommendedName>
        <fullName evidence="4">HTH araC/xylS-type domain-containing protein</fullName>
    </recommendedName>
</protein>
<proteinExistence type="predicted"/>
<keyword evidence="3" id="KW-0804">Transcription</keyword>
<dbReference type="InterPro" id="IPR050204">
    <property type="entry name" value="AraC_XylS_family_regulators"/>
</dbReference>
<dbReference type="InterPro" id="IPR046532">
    <property type="entry name" value="DUF6597"/>
</dbReference>
<dbReference type="EMBL" id="CP021330">
    <property type="protein sequence ID" value="AVX03719.1"/>
    <property type="molecule type" value="Genomic_DNA"/>
</dbReference>